<evidence type="ECO:0000313" key="1">
    <source>
        <dbReference type="EMBL" id="KAI3743890.1"/>
    </source>
</evidence>
<proteinExistence type="predicted"/>
<gene>
    <name evidence="1" type="ORF">L1987_56957</name>
</gene>
<accession>A0ACB9DBP6</accession>
<protein>
    <submittedName>
        <fullName evidence="1">Uncharacterized protein</fullName>
    </submittedName>
</protein>
<comment type="caution">
    <text evidence="1">The sequence shown here is derived from an EMBL/GenBank/DDBJ whole genome shotgun (WGS) entry which is preliminary data.</text>
</comment>
<reference evidence="1 2" key="2">
    <citation type="journal article" date="2022" name="Mol. Ecol. Resour.">
        <title>The genomes of chicory, endive, great burdock and yacon provide insights into Asteraceae paleo-polyploidization history and plant inulin production.</title>
        <authorList>
            <person name="Fan W."/>
            <person name="Wang S."/>
            <person name="Wang H."/>
            <person name="Wang A."/>
            <person name="Jiang F."/>
            <person name="Liu H."/>
            <person name="Zhao H."/>
            <person name="Xu D."/>
            <person name="Zhang Y."/>
        </authorList>
    </citation>
    <scope>NUCLEOTIDE SEQUENCE [LARGE SCALE GENOMIC DNA]</scope>
    <source>
        <strain evidence="2">cv. Yunnan</strain>
        <tissue evidence="1">Leaves</tissue>
    </source>
</reference>
<dbReference type="EMBL" id="CM042036">
    <property type="protein sequence ID" value="KAI3743890.1"/>
    <property type="molecule type" value="Genomic_DNA"/>
</dbReference>
<keyword evidence="2" id="KW-1185">Reference proteome</keyword>
<name>A0ACB9DBP6_9ASTR</name>
<reference evidence="2" key="1">
    <citation type="journal article" date="2022" name="Mol. Ecol. Resour.">
        <title>The genomes of chicory, endive, great burdock and yacon provide insights into Asteraceae palaeo-polyploidization history and plant inulin production.</title>
        <authorList>
            <person name="Fan W."/>
            <person name="Wang S."/>
            <person name="Wang H."/>
            <person name="Wang A."/>
            <person name="Jiang F."/>
            <person name="Liu H."/>
            <person name="Zhao H."/>
            <person name="Xu D."/>
            <person name="Zhang Y."/>
        </authorList>
    </citation>
    <scope>NUCLEOTIDE SEQUENCE [LARGE SCALE GENOMIC DNA]</scope>
    <source>
        <strain evidence="2">cv. Yunnan</strain>
    </source>
</reference>
<sequence>MLSDSDELPESNQIGTEPGVAMEGIPAVNLDSKGLHESTLHGGCKKSMLGPGKISTLLSNFSKFGLNNQCNFDGMFPSNGASRLDGLSRNKKKAVSHSPNSLSRVSLTPKNTRRKVKRKVGREVVRMEESAVHTTEDSENHGGGEKISEEN</sequence>
<organism evidence="1 2">
    <name type="scientific">Smallanthus sonchifolius</name>
    <dbReference type="NCBI Taxonomy" id="185202"/>
    <lineage>
        <taxon>Eukaryota</taxon>
        <taxon>Viridiplantae</taxon>
        <taxon>Streptophyta</taxon>
        <taxon>Embryophyta</taxon>
        <taxon>Tracheophyta</taxon>
        <taxon>Spermatophyta</taxon>
        <taxon>Magnoliopsida</taxon>
        <taxon>eudicotyledons</taxon>
        <taxon>Gunneridae</taxon>
        <taxon>Pentapetalae</taxon>
        <taxon>asterids</taxon>
        <taxon>campanulids</taxon>
        <taxon>Asterales</taxon>
        <taxon>Asteraceae</taxon>
        <taxon>Asteroideae</taxon>
        <taxon>Heliantheae alliance</taxon>
        <taxon>Millerieae</taxon>
        <taxon>Smallanthus</taxon>
    </lineage>
</organism>
<evidence type="ECO:0000313" key="2">
    <source>
        <dbReference type="Proteomes" id="UP001056120"/>
    </source>
</evidence>
<dbReference type="Proteomes" id="UP001056120">
    <property type="component" value="Linkage Group LG19"/>
</dbReference>